<evidence type="ECO:0000313" key="1">
    <source>
        <dbReference type="EMBL" id="CCH17114.1"/>
    </source>
</evidence>
<dbReference type="EMBL" id="CAIE01000017">
    <property type="protein sequence ID" value="CCH17114.1"/>
    <property type="molecule type" value="Genomic_DNA"/>
</dbReference>
<dbReference type="RefSeq" id="WP_007457534.1">
    <property type="nucleotide sequence ID" value="NZ_HF570108.1"/>
</dbReference>
<comment type="caution">
    <text evidence="1">The sequence shown here is derived from an EMBL/GenBank/DDBJ whole genome shotgun (WGS) entry which is preliminary data.</text>
</comment>
<dbReference type="Proteomes" id="UP000003448">
    <property type="component" value="Unassembled WGS sequence"/>
</dbReference>
<accession>I0KZW7</accession>
<proteinExistence type="predicted"/>
<dbReference type="AlphaFoldDB" id="I0KZW7"/>
<dbReference type="STRING" id="1150864.MILUP08_42034"/>
<reference evidence="2" key="1">
    <citation type="journal article" date="2012" name="J. Bacteriol.">
        <title>Genome Sequence of Micromonospora lupini Lupac 08, Isolated from Root Nodules of Lupinus angustifolius.</title>
        <authorList>
            <person name="Alonso-Vega P."/>
            <person name="Normand P."/>
            <person name="Bacigalupe R."/>
            <person name="Pujic P."/>
            <person name="Lajus A."/>
            <person name="Vallenet D."/>
            <person name="Carro L."/>
            <person name="Coll P."/>
            <person name="Trujillo M.E."/>
        </authorList>
    </citation>
    <scope>NUCLEOTIDE SEQUENCE [LARGE SCALE GENOMIC DNA]</scope>
    <source>
        <strain evidence="2">Lupac 08</strain>
    </source>
</reference>
<organism evidence="1 2">
    <name type="scientific">Micromonospora lupini str. Lupac 08</name>
    <dbReference type="NCBI Taxonomy" id="1150864"/>
    <lineage>
        <taxon>Bacteria</taxon>
        <taxon>Bacillati</taxon>
        <taxon>Actinomycetota</taxon>
        <taxon>Actinomycetes</taxon>
        <taxon>Micromonosporales</taxon>
        <taxon>Micromonosporaceae</taxon>
        <taxon>Micromonospora</taxon>
    </lineage>
</organism>
<sequence length="88" mass="9315">MSDGSLDMDPEALLHIAFGVDTVAHRLGAVEPPAVDENPPASIVAWLDELPRLAGELHQVADVIRTVAGSVSVTEGEIWARFARGGDE</sequence>
<keyword evidence="2" id="KW-1185">Reference proteome</keyword>
<name>I0KZW7_9ACTN</name>
<evidence type="ECO:0000313" key="2">
    <source>
        <dbReference type="Proteomes" id="UP000003448"/>
    </source>
</evidence>
<protein>
    <submittedName>
        <fullName evidence="1">Uncharacterized protein</fullName>
    </submittedName>
</protein>
<gene>
    <name evidence="1" type="ORF">MILUP08_42034</name>
</gene>
<dbReference type="OrthoDB" id="3394583at2"/>